<accession>A0ABM4WNW0</accession>
<evidence type="ECO:0000313" key="2">
    <source>
        <dbReference type="Proteomes" id="UP001652660"/>
    </source>
</evidence>
<dbReference type="PANTHER" id="PTHR21234:SF30">
    <property type="entry name" value="PHOSPHORYLASE SUPERFAMILY PROTEIN"/>
    <property type="match status" value="1"/>
</dbReference>
<keyword evidence="2" id="KW-1185">Reference proteome</keyword>
<organism evidence="2 3">
    <name type="scientific">Coffea arabica</name>
    <name type="common">Arabian coffee</name>
    <dbReference type="NCBI Taxonomy" id="13443"/>
    <lineage>
        <taxon>Eukaryota</taxon>
        <taxon>Viridiplantae</taxon>
        <taxon>Streptophyta</taxon>
        <taxon>Embryophyta</taxon>
        <taxon>Tracheophyta</taxon>
        <taxon>Spermatophyta</taxon>
        <taxon>Magnoliopsida</taxon>
        <taxon>eudicotyledons</taxon>
        <taxon>Gunneridae</taxon>
        <taxon>Pentapetalae</taxon>
        <taxon>asterids</taxon>
        <taxon>lamiids</taxon>
        <taxon>Gentianales</taxon>
        <taxon>Rubiaceae</taxon>
        <taxon>Ixoroideae</taxon>
        <taxon>Gardenieae complex</taxon>
        <taxon>Bertiereae - Coffeeae clade</taxon>
        <taxon>Coffeeae</taxon>
        <taxon>Coffea</taxon>
    </lineage>
</organism>
<evidence type="ECO:0000259" key="1">
    <source>
        <dbReference type="Pfam" id="PF01048"/>
    </source>
</evidence>
<evidence type="ECO:0000313" key="3">
    <source>
        <dbReference type="RefSeq" id="XP_071933459.1"/>
    </source>
</evidence>
<sequence length="189" mass="20573">MYLCQDGAVNLAGENMVGGEKLQSVFTDAVNVIATPSPWAMAGVLLDRLFLVLSPLIVTNKRKPFWLLVPSGRIQNTPTWICQVTAAATTQLLLDFFPIRAAIHFGTAGGADSSLSVGNVVIPMQFSQTGIWDWLKPKVATHPDTDAAELEIASYHIPAGGYNQLGLVAYWSQYFFSETGKPDTPERKC</sequence>
<dbReference type="InterPro" id="IPR035994">
    <property type="entry name" value="Nucleoside_phosphorylase_sf"/>
</dbReference>
<dbReference type="PANTHER" id="PTHR21234">
    <property type="entry name" value="PURINE NUCLEOSIDE PHOSPHORYLASE"/>
    <property type="match status" value="1"/>
</dbReference>
<protein>
    <recommendedName>
        <fullName evidence="1">Nucleoside phosphorylase domain-containing protein</fullName>
    </recommendedName>
</protein>
<dbReference type="InterPro" id="IPR000845">
    <property type="entry name" value="Nucleoside_phosphorylase_d"/>
</dbReference>
<dbReference type="SUPFAM" id="SSF53167">
    <property type="entry name" value="Purine and uridine phosphorylases"/>
    <property type="match status" value="1"/>
</dbReference>
<dbReference type="RefSeq" id="XP_071933459.1">
    <property type="nucleotide sequence ID" value="XM_072077358.1"/>
</dbReference>
<proteinExistence type="predicted"/>
<reference evidence="3" key="1">
    <citation type="submission" date="2025-08" db="UniProtKB">
        <authorList>
            <consortium name="RefSeq"/>
        </authorList>
    </citation>
    <scope>IDENTIFICATION</scope>
    <source>
        <tissue evidence="3">Leaves</tissue>
    </source>
</reference>
<dbReference type="GeneID" id="140036095"/>
<dbReference type="Proteomes" id="UP001652660">
    <property type="component" value="Chromosome 2e"/>
</dbReference>
<gene>
    <name evidence="3" type="primary">LOC140036095</name>
</gene>
<name>A0ABM4WNW0_COFAR</name>
<feature type="domain" description="Nucleoside phosphorylase" evidence="1">
    <location>
        <begin position="84"/>
        <end position="132"/>
    </location>
</feature>
<dbReference type="Pfam" id="PF01048">
    <property type="entry name" value="PNP_UDP_1"/>
    <property type="match status" value="1"/>
</dbReference>
<dbReference type="Gene3D" id="3.40.50.1580">
    <property type="entry name" value="Nucleoside phosphorylase domain"/>
    <property type="match status" value="1"/>
</dbReference>